<sequence length="344" mass="37714">MIRAKQKMAPEITPNTFLTTTGSPSNQKTTIFFISGNPGLIGYYHPFLSLLSKYLDRPKEKHSPSLPSFQIYGCSLSGFEISEHQPSPSQDNGIDLNLEDQICFVQGKLAALMGDEASLNGTANSETRQKVILIGHSVGAYIAMEILRRHREESPQSTFNIVGGAMLFPTVKDIAASPSGQKLTTLLSIIPRLAVVVSFLARLLTFLLPTSLLRYVVRMVMGDPPVHALDTTSAFLKSPRGVRQALYMAADEMKTITSDKWSDDVWGAASAREPIAKLFFYFGRNDHWVADQTRDDIVAVRGRKGGQAGPTMVVCEEGLPHAFCLKHSDVMAQKVAEMIGQIVA</sequence>
<keyword evidence="7" id="KW-1185">Reference proteome</keyword>
<comment type="caution">
    <text evidence="6">The sequence shown here is derived from an EMBL/GenBank/DDBJ whole genome shotgun (WGS) entry which is preliminary data.</text>
</comment>
<dbReference type="GO" id="GO:0005811">
    <property type="term" value="C:lipid droplet"/>
    <property type="evidence" value="ECO:0007669"/>
    <property type="project" value="UniProtKB-SubCell"/>
</dbReference>
<dbReference type="EMBL" id="MDDG01000006">
    <property type="protein sequence ID" value="OQE40179.1"/>
    <property type="molecule type" value="Genomic_DNA"/>
</dbReference>
<dbReference type="Pfam" id="PF10230">
    <property type="entry name" value="LIDHydrolase"/>
    <property type="match status" value="1"/>
</dbReference>
<proteinExistence type="inferred from homology"/>
<comment type="similarity">
    <text evidence="2">Belongs to the AB hydrolase superfamily. LDAH family.</text>
</comment>
<name>A0A1V6UPM0_9EURO</name>
<evidence type="ECO:0000313" key="6">
    <source>
        <dbReference type="EMBL" id="OQE40179.1"/>
    </source>
</evidence>
<dbReference type="InterPro" id="IPR029058">
    <property type="entry name" value="AB_hydrolase_fold"/>
</dbReference>
<dbReference type="AlphaFoldDB" id="A0A1V6UPM0"/>
<dbReference type="GO" id="GO:0016298">
    <property type="term" value="F:lipase activity"/>
    <property type="evidence" value="ECO:0007669"/>
    <property type="project" value="InterPro"/>
</dbReference>
<evidence type="ECO:0000256" key="1">
    <source>
        <dbReference type="ARBA" id="ARBA00004502"/>
    </source>
</evidence>
<dbReference type="Gene3D" id="3.40.50.1820">
    <property type="entry name" value="alpha/beta hydrolase"/>
    <property type="match status" value="1"/>
</dbReference>
<evidence type="ECO:0000256" key="5">
    <source>
        <dbReference type="SAM" id="MobiDB-lite"/>
    </source>
</evidence>
<organism evidence="6 7">
    <name type="scientific">Penicillium coprophilum</name>
    <dbReference type="NCBI Taxonomy" id="36646"/>
    <lineage>
        <taxon>Eukaryota</taxon>
        <taxon>Fungi</taxon>
        <taxon>Dikarya</taxon>
        <taxon>Ascomycota</taxon>
        <taxon>Pezizomycotina</taxon>
        <taxon>Eurotiomycetes</taxon>
        <taxon>Eurotiomycetidae</taxon>
        <taxon>Eurotiales</taxon>
        <taxon>Aspergillaceae</taxon>
        <taxon>Penicillium</taxon>
    </lineage>
</organism>
<evidence type="ECO:0000256" key="3">
    <source>
        <dbReference type="ARBA" id="ARBA00022677"/>
    </source>
</evidence>
<keyword evidence="4" id="KW-0378">Hydrolase</keyword>
<dbReference type="PANTHER" id="PTHR13390:SF0">
    <property type="entry name" value="LIPID DROPLET-ASSOCIATED HYDROLASE"/>
    <property type="match status" value="1"/>
</dbReference>
<reference evidence="7" key="1">
    <citation type="journal article" date="2017" name="Nat. Microbiol.">
        <title>Global analysis of biosynthetic gene clusters reveals vast potential of secondary metabolite production in Penicillium species.</title>
        <authorList>
            <person name="Nielsen J.C."/>
            <person name="Grijseels S."/>
            <person name="Prigent S."/>
            <person name="Ji B."/>
            <person name="Dainat J."/>
            <person name="Nielsen K.F."/>
            <person name="Frisvad J.C."/>
            <person name="Workman M."/>
            <person name="Nielsen J."/>
        </authorList>
    </citation>
    <scope>NUCLEOTIDE SEQUENCE [LARGE SCALE GENOMIC DNA]</scope>
    <source>
        <strain evidence="7">IBT 31321</strain>
    </source>
</reference>
<comment type="subcellular location">
    <subcellularLocation>
        <location evidence="1">Lipid droplet</location>
    </subcellularLocation>
</comment>
<feature type="region of interest" description="Disordered" evidence="5">
    <location>
        <begin position="1"/>
        <end position="20"/>
    </location>
</feature>
<evidence type="ECO:0000256" key="4">
    <source>
        <dbReference type="ARBA" id="ARBA00022801"/>
    </source>
</evidence>
<dbReference type="GO" id="GO:0017000">
    <property type="term" value="P:antibiotic biosynthetic process"/>
    <property type="evidence" value="ECO:0007669"/>
    <property type="project" value="UniProtKB-ARBA"/>
</dbReference>
<evidence type="ECO:0000256" key="2">
    <source>
        <dbReference type="ARBA" id="ARBA00008300"/>
    </source>
</evidence>
<dbReference type="SUPFAM" id="SSF53474">
    <property type="entry name" value="alpha/beta-Hydrolases"/>
    <property type="match status" value="1"/>
</dbReference>
<gene>
    <name evidence="6" type="ORF">PENCOP_c006G01269</name>
</gene>
<evidence type="ECO:0008006" key="8">
    <source>
        <dbReference type="Google" id="ProtNLM"/>
    </source>
</evidence>
<protein>
    <recommendedName>
        <fullName evidence="8">AB hydrolase-1 domain-containing protein</fullName>
    </recommendedName>
</protein>
<evidence type="ECO:0000313" key="7">
    <source>
        <dbReference type="Proteomes" id="UP000191500"/>
    </source>
</evidence>
<dbReference type="InterPro" id="IPR019363">
    <property type="entry name" value="LDAH"/>
</dbReference>
<dbReference type="Proteomes" id="UP000191500">
    <property type="component" value="Unassembled WGS sequence"/>
</dbReference>
<dbReference type="PANTHER" id="PTHR13390">
    <property type="entry name" value="LIPASE"/>
    <property type="match status" value="1"/>
</dbReference>
<keyword evidence="3" id="KW-0551">Lipid droplet</keyword>
<dbReference type="GO" id="GO:0019915">
    <property type="term" value="P:lipid storage"/>
    <property type="evidence" value="ECO:0007669"/>
    <property type="project" value="InterPro"/>
</dbReference>
<dbReference type="GO" id="GO:0072330">
    <property type="term" value="P:monocarboxylic acid biosynthetic process"/>
    <property type="evidence" value="ECO:0007669"/>
    <property type="project" value="UniProtKB-ARBA"/>
</dbReference>
<accession>A0A1V6UPM0</accession>